<sequence>MGKKRKQDQWKDDSSPSDGKRHRSCHWENGETSRPNDGMSPREGSSDIVRAVIELKDFMQIQLCTEEKFKRNIQKLKEKRKKDKIKHKEDLRVLKEDLIRIFKEDHEVLKSKIQEMQKEACIEVNHYKASPSQRSQLCQPTRFRLKIENCVKKIIYRKGIVETKDGGDHIKVVMYDGDNRIASDHPLASVRVELVVIKGGFNESKPTPVSWSKEEFEKNIVQPPEGIKRASPKRKLSAIFSTNSNANLVAANQQPINTTWASPKRQLSAIFSTNSNANLVAANQQPLNTTCLLPRNFPDRGKHSGFPADVTAEDNGLSYPPATMPPVQGNGQALNGNSQQSSQQFPTPILWQPTSNHSMQHGEGCSLPPPSMSNPLPVADDNTSYSVPGYCPSLPAFGQDHCTSLPNASSKLEFRNFPVYVSFNDIPQGENLDSDPEWLALVVAAIERRSLIEGVTLEEPRHSCGVMTWLGNSILGWEEFVEDVSHSNVRPPVEEHYVDASFRCNQVLLQWDEPHMEVKKRWNFLDQLMPLYSTQSGFYKEDFPSTSLMDKTHKLLASISSDDSIWKIITSVTSRATQTPQRRGVLIRPIEPYDSDDGPPIKKQRTKYQLRFVNTVCNDYFTRENIKSEDGNLLKVALYDENNLVVTSGPLSAASVEIVLLHGDFNAEGQDYWTSEEFSDCIVHPQSVKEPPALGGDRVLTLIHGEADLGNVYFRTSSFHARTEKFKMGVEIKNVKVSTEEKFKTKIGKLKVKREKDKNKYEEDLRILMEDHEEFTLKTEDMRKEGRAELNHYILSPSQRSQVIQSTRFRLVIENSVSRTIYKNSTIKTEDGGDHIKVVMYDGGKPIAFDHPLASVTVDLVVIEGGFDEKRDSWSKEEFEESIIEPRKGIKRLVKNGTFDLIDGRCDHHGAIIMDNSQRMEVKLGVRITVHTDIRVIEGVSNPFKMKEVRTKVRGKSTIPYKDDAVHRLKKIALKGKYCNNLEDKYITKVKHLLRHYHRDKFGLQKLAGMKKEDWNTMINHATMCVPGDEIYSYWVQEENCEVLFNDFYDLVGKMTDDYVPYSVNDVDQFPRHKVNNWKMSAYKKFDERESSGGLIPDYFMNNGRPVHAVPLNNDAGPSVQATSTWQYLNDMAAQHGLDRNAVYQFPDARSPASENTNQNNVIPPTTTADGRPPNRAVYFSSILICIHGRFCALKCNGSAVLALGVGSSQLILHVPDLQRIPGPLEVPDLLLDQMQILVVRLNSCMDTQVKLAVVVKVMGRTGSRGQVTQVRVKFLDDQNRLIMRNVKGPVREGDILTLLESEREARRLR</sequence>
<dbReference type="GO" id="GO:0005634">
    <property type="term" value="C:nucleus"/>
    <property type="evidence" value="ECO:0007669"/>
    <property type="project" value="UniProtKB-SubCell"/>
</dbReference>
<dbReference type="CDD" id="cd04457">
    <property type="entry name" value="S1_S28E"/>
    <property type="match status" value="1"/>
</dbReference>
<dbReference type="GO" id="GO:1990904">
    <property type="term" value="C:ribonucleoprotein complex"/>
    <property type="evidence" value="ECO:0007669"/>
    <property type="project" value="UniProtKB-KW"/>
</dbReference>
<dbReference type="Pfam" id="PF01200">
    <property type="entry name" value="Ribosomal_S28e"/>
    <property type="match status" value="1"/>
</dbReference>
<dbReference type="HAMAP" id="MF_00292">
    <property type="entry name" value="Ribosomal_eS28"/>
    <property type="match status" value="1"/>
</dbReference>
<feature type="region of interest" description="Disordered" evidence="12">
    <location>
        <begin position="1"/>
        <end position="44"/>
    </location>
</feature>
<keyword evidence="11" id="KW-0175">Coiled coil</keyword>
<dbReference type="FunFam" id="2.40.50.140:FF:000025">
    <property type="entry name" value="40S ribosomal protein S28"/>
    <property type="match status" value="1"/>
</dbReference>
<organism evidence="16">
    <name type="scientific">Triticum aestivum</name>
    <name type="common">Wheat</name>
    <dbReference type="NCBI Taxonomy" id="4565"/>
    <lineage>
        <taxon>Eukaryota</taxon>
        <taxon>Viridiplantae</taxon>
        <taxon>Streptophyta</taxon>
        <taxon>Embryophyta</taxon>
        <taxon>Tracheophyta</taxon>
        <taxon>Spermatophyta</taxon>
        <taxon>Magnoliopsida</taxon>
        <taxon>Liliopsida</taxon>
        <taxon>Poales</taxon>
        <taxon>Poaceae</taxon>
        <taxon>BOP clade</taxon>
        <taxon>Pooideae</taxon>
        <taxon>Triticodae</taxon>
        <taxon>Triticeae</taxon>
        <taxon>Triticinae</taxon>
        <taxon>Triticum</taxon>
    </lineage>
</organism>
<evidence type="ECO:0000259" key="15">
    <source>
        <dbReference type="Pfam" id="PF20452"/>
    </source>
</evidence>
<evidence type="ECO:0000256" key="1">
    <source>
        <dbReference type="ARBA" id="ARBA00004123"/>
    </source>
</evidence>
<feature type="domain" description="Calmodulin binding protein-like N-terminal" evidence="13">
    <location>
        <begin position="810"/>
        <end position="948"/>
    </location>
</feature>
<evidence type="ECO:0008006" key="17">
    <source>
        <dbReference type="Google" id="ProtNLM"/>
    </source>
</evidence>
<dbReference type="PANTHER" id="PTHR31713:SF80">
    <property type="entry name" value="HMA DOMAIN-CONTAINING PROTEIN"/>
    <property type="match status" value="1"/>
</dbReference>
<evidence type="ECO:0000259" key="14">
    <source>
        <dbReference type="Pfam" id="PF20451"/>
    </source>
</evidence>
<feature type="region of interest" description="Disordered" evidence="12">
    <location>
        <begin position="1149"/>
        <end position="1170"/>
    </location>
</feature>
<dbReference type="Pfam" id="PF20452">
    <property type="entry name" value="Calmod_bind_C"/>
    <property type="match status" value="1"/>
</dbReference>
<proteinExistence type="inferred from homology"/>
<evidence type="ECO:0000256" key="10">
    <source>
        <dbReference type="ARBA" id="ARBA00023274"/>
    </source>
</evidence>
<evidence type="ECO:0000256" key="7">
    <source>
        <dbReference type="ARBA" id="ARBA00023159"/>
    </source>
</evidence>
<dbReference type="GO" id="GO:0005840">
    <property type="term" value="C:ribosome"/>
    <property type="evidence" value="ECO:0007669"/>
    <property type="project" value="UniProtKB-KW"/>
</dbReference>
<dbReference type="Pfam" id="PF07887">
    <property type="entry name" value="Calmodulin_bind"/>
    <property type="match status" value="3"/>
</dbReference>
<dbReference type="PROSITE" id="PS00961">
    <property type="entry name" value="RIBOSOMAL_S28E"/>
    <property type="match status" value="1"/>
</dbReference>
<evidence type="ECO:0000256" key="4">
    <source>
        <dbReference type="ARBA" id="ARBA00022980"/>
    </source>
</evidence>
<keyword evidence="10" id="KW-0687">Ribonucleoprotein</keyword>
<gene>
    <name evidence="16" type="ORF">TRAES_3BF153400060CFD_c1</name>
</gene>
<feature type="domain" description="Calmodulin binding protein-like N-terminal" evidence="13">
    <location>
        <begin position="144"/>
        <end position="226"/>
    </location>
</feature>
<feature type="compositionally biased region" description="Polar residues" evidence="12">
    <location>
        <begin position="1153"/>
        <end position="1169"/>
    </location>
</feature>
<comment type="similarity">
    <text evidence="2">Belongs to the eukaryotic ribosomal protein eS28 family.</text>
</comment>
<evidence type="ECO:0000256" key="3">
    <source>
        <dbReference type="ARBA" id="ARBA00007214"/>
    </source>
</evidence>
<keyword evidence="4" id="KW-0689">Ribosomal protein</keyword>
<evidence type="ECO:0000256" key="2">
    <source>
        <dbReference type="ARBA" id="ARBA00005943"/>
    </source>
</evidence>
<evidence type="ECO:0000256" key="9">
    <source>
        <dbReference type="ARBA" id="ARBA00023242"/>
    </source>
</evidence>
<evidence type="ECO:0000256" key="5">
    <source>
        <dbReference type="ARBA" id="ARBA00023015"/>
    </source>
</evidence>
<keyword evidence="5" id="KW-0805">Transcription regulation</keyword>
<dbReference type="Gene3D" id="2.40.50.140">
    <property type="entry name" value="Nucleic acid-binding proteins"/>
    <property type="match status" value="1"/>
</dbReference>
<evidence type="ECO:0000313" key="16">
    <source>
        <dbReference type="EMBL" id="CDM87114.1"/>
    </source>
</evidence>
<dbReference type="InterPro" id="IPR012416">
    <property type="entry name" value="CBP60"/>
</dbReference>
<evidence type="ECO:0000256" key="12">
    <source>
        <dbReference type="SAM" id="MobiDB-lite"/>
    </source>
</evidence>
<dbReference type="GO" id="GO:0006412">
    <property type="term" value="P:translation"/>
    <property type="evidence" value="ECO:0007669"/>
    <property type="project" value="InterPro"/>
</dbReference>
<comment type="subcellular location">
    <subcellularLocation>
        <location evidence="1">Nucleus</location>
    </subcellularLocation>
</comment>
<dbReference type="InterPro" id="IPR046830">
    <property type="entry name" value="Calmod_bind_M"/>
</dbReference>
<dbReference type="SUPFAM" id="SSF50249">
    <property type="entry name" value="Nucleic acid-binding proteins"/>
    <property type="match status" value="1"/>
</dbReference>
<reference evidence="16" key="1">
    <citation type="journal article" date="2014" name="Science">
        <title>Structural and functional partitioning of bread wheat chromosome 3B.</title>
        <authorList>
            <person name="Choulet F."/>
            <person name="Alberti A."/>
            <person name="Theil S."/>
            <person name="Glover N."/>
            <person name="Barbe V."/>
            <person name="Daron J."/>
            <person name="Pingault L."/>
            <person name="Sourdille P."/>
            <person name="Couloux A."/>
            <person name="Paux E."/>
            <person name="Leroy P."/>
            <person name="Mangenot S."/>
            <person name="Guilhot N."/>
            <person name="Le Gouis J."/>
            <person name="Balfourier F."/>
            <person name="Alaux M."/>
            <person name="Jamilloux V."/>
            <person name="Poulain J."/>
            <person name="Durand C."/>
            <person name="Bellec A."/>
            <person name="Gaspin C."/>
            <person name="Safar J."/>
            <person name="Dolezel J."/>
            <person name="Rogers J."/>
            <person name="Vandepoele K."/>
            <person name="Aury J.M."/>
            <person name="Mayer K."/>
            <person name="Berges H."/>
            <person name="Quesneville H."/>
            <person name="Wincker P."/>
            <person name="Feuillet C."/>
        </authorList>
    </citation>
    <scope>NUCLEOTIDE SEQUENCE</scope>
</reference>
<dbReference type="GO" id="GO:0003735">
    <property type="term" value="F:structural constituent of ribosome"/>
    <property type="evidence" value="ECO:0007669"/>
    <property type="project" value="InterPro"/>
</dbReference>
<dbReference type="InterPro" id="IPR046829">
    <property type="entry name" value="Calmod_bind_C"/>
</dbReference>
<dbReference type="GO" id="GO:0005516">
    <property type="term" value="F:calmodulin binding"/>
    <property type="evidence" value="ECO:0007669"/>
    <property type="project" value="InterPro"/>
</dbReference>
<evidence type="ECO:0000259" key="13">
    <source>
        <dbReference type="Pfam" id="PF07887"/>
    </source>
</evidence>
<dbReference type="HOGENOM" id="CLU_260810_0_0_1"/>
<dbReference type="InterPro" id="IPR028626">
    <property type="entry name" value="Ribosomal_eS28_CS"/>
</dbReference>
<dbReference type="Pfam" id="PF20451">
    <property type="entry name" value="Calmod_bind_M"/>
    <property type="match status" value="1"/>
</dbReference>
<feature type="domain" description="Calmodulin binding protein-like N-terminal" evidence="13">
    <location>
        <begin position="608"/>
        <end position="736"/>
    </location>
</feature>
<evidence type="ECO:0000256" key="6">
    <source>
        <dbReference type="ARBA" id="ARBA00023125"/>
    </source>
</evidence>
<dbReference type="InterPro" id="IPR046831">
    <property type="entry name" value="Calmodulin_bind_N"/>
</dbReference>
<feature type="domain" description="Calmodulin binding protein C-terminal" evidence="15">
    <location>
        <begin position="1030"/>
        <end position="1091"/>
    </location>
</feature>
<dbReference type="GO" id="GO:0003677">
    <property type="term" value="F:DNA binding"/>
    <property type="evidence" value="ECO:0007669"/>
    <property type="project" value="UniProtKB-KW"/>
</dbReference>
<dbReference type="PANTHER" id="PTHR31713">
    <property type="entry name" value="OS02G0177800 PROTEIN"/>
    <property type="match status" value="1"/>
</dbReference>
<evidence type="ECO:0000256" key="11">
    <source>
        <dbReference type="SAM" id="Coils"/>
    </source>
</evidence>
<accession>A0A080YUM7</accession>
<dbReference type="ExpressionAtlas" id="A0A080YUM7">
    <property type="expression patterns" value="baseline and differential"/>
</dbReference>
<name>A0A080YUM7_WHEAT</name>
<keyword evidence="7" id="KW-0010">Activator</keyword>
<dbReference type="InterPro" id="IPR000289">
    <property type="entry name" value="Ribosomal_eS28"/>
</dbReference>
<keyword evidence="6" id="KW-0238">DNA-binding</keyword>
<dbReference type="EMBL" id="HG670306">
    <property type="protein sequence ID" value="CDM87114.1"/>
    <property type="molecule type" value="Genomic_DNA"/>
</dbReference>
<feature type="domain" description="Calmodulin binding protein central" evidence="14">
    <location>
        <begin position="962"/>
        <end position="1025"/>
    </location>
</feature>
<keyword evidence="8" id="KW-0804">Transcription</keyword>
<feature type="coiled-coil region" evidence="11">
    <location>
        <begin position="66"/>
        <end position="119"/>
    </location>
</feature>
<evidence type="ECO:0000256" key="8">
    <source>
        <dbReference type="ARBA" id="ARBA00023163"/>
    </source>
</evidence>
<dbReference type="InterPro" id="IPR012340">
    <property type="entry name" value="NA-bd_OB-fold"/>
</dbReference>
<protein>
    <recommendedName>
        <fullName evidence="17">40S ribosomal protein S28</fullName>
    </recommendedName>
</protein>
<comment type="similarity">
    <text evidence="3">Belongs to the plant ACBP60 protein family.</text>
</comment>
<keyword evidence="9" id="KW-0539">Nucleus</keyword>